<dbReference type="OMA" id="AHTKHRY"/>
<comment type="caution">
    <text evidence="1">The sequence shown here is derived from an EMBL/GenBank/DDBJ whole genome shotgun (WGS) entry which is preliminary data.</text>
</comment>
<dbReference type="Pfam" id="PF10294">
    <property type="entry name" value="Methyltransf_16"/>
    <property type="match status" value="1"/>
</dbReference>
<dbReference type="InterPro" id="IPR019410">
    <property type="entry name" value="Methyltransf_16"/>
</dbReference>
<evidence type="ECO:0000313" key="1">
    <source>
        <dbReference type="EMBL" id="KAA8494114.1"/>
    </source>
</evidence>
<dbReference type="PANTHER" id="PTHR14614">
    <property type="entry name" value="HEPATOCELLULAR CARCINOMA-ASSOCIATED ANTIGEN"/>
    <property type="match status" value="1"/>
</dbReference>
<dbReference type="AlphaFoldDB" id="A0A5J4YTT4"/>
<dbReference type="SUPFAM" id="SSF53335">
    <property type="entry name" value="S-adenosyl-L-methionine-dependent methyltransferases"/>
    <property type="match status" value="1"/>
</dbReference>
<dbReference type="GO" id="GO:0008168">
    <property type="term" value="F:methyltransferase activity"/>
    <property type="evidence" value="ECO:0007669"/>
    <property type="project" value="UniProtKB-KW"/>
</dbReference>
<dbReference type="OrthoDB" id="46564at2759"/>
<protein>
    <submittedName>
        <fullName evidence="1">Protein-lysine methyltransferase METTL21B</fullName>
    </submittedName>
</protein>
<proteinExistence type="predicted"/>
<dbReference type="Gene3D" id="3.40.50.150">
    <property type="entry name" value="Vaccinia Virus protein VP39"/>
    <property type="match status" value="1"/>
</dbReference>
<dbReference type="EMBL" id="VRMN01000005">
    <property type="protein sequence ID" value="KAA8494114.1"/>
    <property type="molecule type" value="Genomic_DNA"/>
</dbReference>
<keyword evidence="2" id="KW-1185">Reference proteome</keyword>
<keyword evidence="1" id="KW-0489">Methyltransferase</keyword>
<keyword evidence="1" id="KW-0808">Transferase</keyword>
<name>A0A5J4YTT4_PORPP</name>
<organism evidence="1 2">
    <name type="scientific">Porphyridium purpureum</name>
    <name type="common">Red alga</name>
    <name type="synonym">Porphyridium cruentum</name>
    <dbReference type="NCBI Taxonomy" id="35688"/>
    <lineage>
        <taxon>Eukaryota</taxon>
        <taxon>Rhodophyta</taxon>
        <taxon>Bangiophyceae</taxon>
        <taxon>Porphyridiales</taxon>
        <taxon>Porphyridiaceae</taxon>
        <taxon>Porphyridium</taxon>
    </lineage>
</organism>
<dbReference type="Proteomes" id="UP000324585">
    <property type="component" value="Unassembled WGS sequence"/>
</dbReference>
<accession>A0A5J4YTT4</accession>
<evidence type="ECO:0000313" key="2">
    <source>
        <dbReference type="Proteomes" id="UP000324585"/>
    </source>
</evidence>
<reference evidence="2" key="1">
    <citation type="journal article" date="2019" name="Nat. Commun.">
        <title>Expansion of phycobilisome linker gene families in mesophilic red algae.</title>
        <authorList>
            <person name="Lee J."/>
            <person name="Kim D."/>
            <person name="Bhattacharya D."/>
            <person name="Yoon H.S."/>
        </authorList>
    </citation>
    <scope>NUCLEOTIDE SEQUENCE [LARGE SCALE GENOMIC DNA]</scope>
    <source>
        <strain evidence="2">CCMP 1328</strain>
    </source>
</reference>
<sequence>MTKTSPSVIACSESLALMTPPLWNRDAPVLRADLLSTGGRVWDAAFRLVDFFEASGPLDALLKNQSTERRTLVNVLELGSGCGWLGAVCARNWNACELSARIAVTVTEQKAHDALDHLERNVDNLKASGFLPEPWVLQVHELSWDEPNTAVLDRDWDLIIGSDLLYEPEGVRGFVGVLERILRGDSTSGKGNCMIYAHTKHRYDTVDELLYELTREAGLELRELRLPNEEASALPDSPPLFSELFPEHRVAILRISR</sequence>
<dbReference type="GO" id="GO:0032259">
    <property type="term" value="P:methylation"/>
    <property type="evidence" value="ECO:0007669"/>
    <property type="project" value="UniProtKB-KW"/>
</dbReference>
<gene>
    <name evidence="1" type="ORF">FVE85_4089</name>
</gene>
<dbReference type="InterPro" id="IPR029063">
    <property type="entry name" value="SAM-dependent_MTases_sf"/>
</dbReference>
<dbReference type="PANTHER" id="PTHR14614:SF132">
    <property type="entry name" value="PROTEIN-LYSINE METHYLTRANSFERASE C42C1.13"/>
    <property type="match status" value="1"/>
</dbReference>